<dbReference type="GO" id="GO:0006313">
    <property type="term" value="P:DNA transposition"/>
    <property type="evidence" value="ECO:0007669"/>
    <property type="project" value="InterPro"/>
</dbReference>
<dbReference type="AlphaFoldDB" id="A0A1T3D1D3"/>
<evidence type="ECO:0000256" key="1">
    <source>
        <dbReference type="SAM" id="MobiDB-lite"/>
    </source>
</evidence>
<dbReference type="InterPro" id="IPR009057">
    <property type="entry name" value="Homeodomain-like_sf"/>
</dbReference>
<evidence type="ECO:0000313" key="4">
    <source>
        <dbReference type="Proteomes" id="UP000191004"/>
    </source>
</evidence>
<dbReference type="InterPro" id="IPR002492">
    <property type="entry name" value="Transposase_Tc1-like"/>
</dbReference>
<comment type="caution">
    <text evidence="3">The sequence shown here is derived from an EMBL/GenBank/DDBJ whole genome shotgun (WGS) entry which is preliminary data.</text>
</comment>
<proteinExistence type="predicted"/>
<dbReference type="OrthoDB" id="5415741at2759"/>
<protein>
    <recommendedName>
        <fullName evidence="2">Transposase Tc1-like domain-containing protein</fullName>
    </recommendedName>
</protein>
<reference evidence="3 4" key="1">
    <citation type="submission" date="2016-04" db="EMBL/GenBank/DDBJ databases">
        <title>Multiple horizontal gene transfer events from other fungi enriched the ability of the initially mycotrophic fungus Trichoderma (Ascomycota) to feed on dead plant biomass.</title>
        <authorList>
            <person name="Atanasova L."/>
            <person name="Chenthamara K."/>
            <person name="Zhang J."/>
            <person name="Grujic M."/>
            <person name="Henrissat B."/>
            <person name="Kuo A."/>
            <person name="Aertz A."/>
            <person name="Salamov A."/>
            <person name="Lipzen A."/>
            <person name="Labutti K."/>
            <person name="Barry K."/>
            <person name="Miao Y."/>
            <person name="Rahimi M.J."/>
            <person name="Shen Q."/>
            <person name="Grigoriev I.V."/>
            <person name="Kubicek C.P."/>
            <person name="Druzhinina I.S."/>
        </authorList>
    </citation>
    <scope>NUCLEOTIDE SEQUENCE [LARGE SCALE GENOMIC DNA]</scope>
    <source>
        <strain evidence="3 4">NJAU 4742</strain>
    </source>
</reference>
<dbReference type="SUPFAM" id="SSF46689">
    <property type="entry name" value="Homeodomain-like"/>
    <property type="match status" value="1"/>
</dbReference>
<sequence length="174" mass="19299">MEHNNPMSREKSDEAMRGAILALKASTTWSSSEISAVLGLSVRQVNRIYSRCLKNGFDPSVRPLQINNSFVSDRLRSGRPKKRTEEVEQAITENFKRDSRNGEKSCADIVAEITQAGHPVSSTTVWKVLKDTGLRKSKPIKKRGPRSKMKESAAEPVPSPYALAFGRPEEADSV</sequence>
<feature type="region of interest" description="Disordered" evidence="1">
    <location>
        <begin position="134"/>
        <end position="174"/>
    </location>
</feature>
<evidence type="ECO:0000259" key="2">
    <source>
        <dbReference type="Pfam" id="PF01498"/>
    </source>
</evidence>
<dbReference type="Pfam" id="PF01498">
    <property type="entry name" value="HTH_Tnp_Tc3_2"/>
    <property type="match status" value="1"/>
</dbReference>
<feature type="domain" description="Transposase Tc1-like" evidence="2">
    <location>
        <begin position="102"/>
        <end position="151"/>
    </location>
</feature>
<keyword evidence="4" id="KW-1185">Reference proteome</keyword>
<gene>
    <name evidence="3" type="ORF">A0O28_0072820</name>
</gene>
<dbReference type="Proteomes" id="UP000191004">
    <property type="component" value="Unassembled WGS sequence"/>
</dbReference>
<name>A0A1T3D1D3_9HYPO</name>
<accession>A0A1T3D1D3</accession>
<feature type="compositionally biased region" description="Basic residues" evidence="1">
    <location>
        <begin position="135"/>
        <end position="147"/>
    </location>
</feature>
<evidence type="ECO:0000313" key="3">
    <source>
        <dbReference type="EMBL" id="OPB47158.1"/>
    </source>
</evidence>
<dbReference type="GO" id="GO:0015074">
    <property type="term" value="P:DNA integration"/>
    <property type="evidence" value="ECO:0007669"/>
    <property type="project" value="InterPro"/>
</dbReference>
<dbReference type="GO" id="GO:0003677">
    <property type="term" value="F:DNA binding"/>
    <property type="evidence" value="ECO:0007669"/>
    <property type="project" value="InterPro"/>
</dbReference>
<organism evidence="3 4">
    <name type="scientific">Trichoderma guizhouense</name>
    <dbReference type="NCBI Taxonomy" id="1491466"/>
    <lineage>
        <taxon>Eukaryota</taxon>
        <taxon>Fungi</taxon>
        <taxon>Dikarya</taxon>
        <taxon>Ascomycota</taxon>
        <taxon>Pezizomycotina</taxon>
        <taxon>Sordariomycetes</taxon>
        <taxon>Hypocreomycetidae</taxon>
        <taxon>Hypocreales</taxon>
        <taxon>Hypocreaceae</taxon>
        <taxon>Trichoderma</taxon>
    </lineage>
</organism>
<dbReference type="EMBL" id="LVVK01000002">
    <property type="protein sequence ID" value="OPB47158.1"/>
    <property type="molecule type" value="Genomic_DNA"/>
</dbReference>